<dbReference type="Proteomes" id="UP000028712">
    <property type="component" value="Unassembled WGS sequence"/>
</dbReference>
<accession>A0A086ALH0</accession>
<feature type="chain" id="PRO_5001802993" description="SusD/RagB family nutrient-binding outer membrane lipoprotein" evidence="1">
    <location>
        <begin position="25"/>
        <end position="528"/>
    </location>
</feature>
<dbReference type="AlphaFoldDB" id="A0A086ALH0"/>
<organism evidence="2 3">
    <name type="scientific">Flavobacterium hydatis</name>
    <name type="common">Cytophaga aquatilis</name>
    <dbReference type="NCBI Taxonomy" id="991"/>
    <lineage>
        <taxon>Bacteria</taxon>
        <taxon>Pseudomonadati</taxon>
        <taxon>Bacteroidota</taxon>
        <taxon>Flavobacteriia</taxon>
        <taxon>Flavobacteriales</taxon>
        <taxon>Flavobacteriaceae</taxon>
        <taxon>Flavobacterium</taxon>
    </lineage>
</organism>
<proteinExistence type="predicted"/>
<dbReference type="STRING" id="991.IW20_07495"/>
<evidence type="ECO:0008006" key="4">
    <source>
        <dbReference type="Google" id="ProtNLM"/>
    </source>
</evidence>
<dbReference type="RefSeq" id="WP_051885629.1">
    <property type="nucleotide sequence ID" value="NZ_JBEWQG010000005.1"/>
</dbReference>
<evidence type="ECO:0000313" key="2">
    <source>
        <dbReference type="EMBL" id="KFF17534.1"/>
    </source>
</evidence>
<dbReference type="SUPFAM" id="SSF48452">
    <property type="entry name" value="TPR-like"/>
    <property type="match status" value="1"/>
</dbReference>
<reference evidence="2 3" key="1">
    <citation type="submission" date="2014-07" db="EMBL/GenBank/DDBJ databases">
        <title>Genome of Flavobacterium hydatis DSM 2063.</title>
        <authorList>
            <person name="Pipes S.E."/>
            <person name="Stropko S.J."/>
            <person name="Newman J.D."/>
        </authorList>
    </citation>
    <scope>NUCLEOTIDE SEQUENCE [LARGE SCALE GENOMIC DNA]</scope>
    <source>
        <strain evidence="2 3">DSM 2063</strain>
    </source>
</reference>
<keyword evidence="1" id="KW-0732">Signal</keyword>
<evidence type="ECO:0000313" key="3">
    <source>
        <dbReference type="Proteomes" id="UP000028712"/>
    </source>
</evidence>
<evidence type="ECO:0000256" key="1">
    <source>
        <dbReference type="SAM" id="SignalP"/>
    </source>
</evidence>
<dbReference type="Pfam" id="PF12741">
    <property type="entry name" value="SusD-like"/>
    <property type="match status" value="1"/>
</dbReference>
<protein>
    <recommendedName>
        <fullName evidence="4">SusD/RagB family nutrient-binding outer membrane lipoprotein</fullName>
    </recommendedName>
</protein>
<dbReference type="eggNOG" id="COG4198">
    <property type="taxonomic scope" value="Bacteria"/>
</dbReference>
<dbReference type="Gene3D" id="1.25.40.390">
    <property type="match status" value="1"/>
</dbReference>
<dbReference type="EMBL" id="JPRM01000009">
    <property type="protein sequence ID" value="KFF17534.1"/>
    <property type="molecule type" value="Genomic_DNA"/>
</dbReference>
<comment type="caution">
    <text evidence="2">The sequence shown here is derived from an EMBL/GenBank/DDBJ whole genome shotgun (WGS) entry which is preliminary data.</text>
</comment>
<sequence length="528" mass="58542">MKNKLLIFSAVLAFAFGGCTSNFEDVNSNDTAFTDKELEQDFNNIKAPIKAMQRGMYILVEDDWKGDIQFNLNADIFAGYMGTPHNFEGNNNNSTYVLLDGWNNAAWEQAYRREMVNALTVKRLVEKKGPRYYAWSLILKVYAMHKITDYHGPMVYSAFGSEAATVPYDSQKEVYDQFFTELKTAVDILTPLATADLKSTFFVDAKDATDGTTAKGVVVKWIKFANSLRLRLAMRISNVDPIKAKAEAEAAIAGFGVIDLNADNIFYLADHPVNTYTNEWADINVGAAIASIMNGYNDPRREQYFSRAVSSGNYQAIRLGSLVDDDYRFAKADQFSKVGTIVTNGQIPWFTATESHFLKAEGALKGWNMGGTPQSFYESGITTSFAQNGSGSADTYINDDVLVAANFTDPLNAANNITGQNLVTVKWSDAASNEVKLQKIQTQKWLAIFPDGQEAWAETRRTGYPKLFLPTNNFSSGKIPAGTFIRRLNFPVQEKTSNPVGYAEGVQKLGGVDTGGTRLWWDTGVNKF</sequence>
<dbReference type="PROSITE" id="PS51257">
    <property type="entry name" value="PROKAR_LIPOPROTEIN"/>
    <property type="match status" value="1"/>
</dbReference>
<name>A0A086ALH0_FLAHY</name>
<dbReference type="InterPro" id="IPR011990">
    <property type="entry name" value="TPR-like_helical_dom_sf"/>
</dbReference>
<feature type="signal peptide" evidence="1">
    <location>
        <begin position="1"/>
        <end position="24"/>
    </location>
</feature>
<dbReference type="InterPro" id="IPR024302">
    <property type="entry name" value="SusD-like"/>
</dbReference>
<gene>
    <name evidence="2" type="ORF">IW20_07495</name>
</gene>